<organism evidence="1">
    <name type="scientific">marine sediment metagenome</name>
    <dbReference type="NCBI Taxonomy" id="412755"/>
    <lineage>
        <taxon>unclassified sequences</taxon>
        <taxon>metagenomes</taxon>
        <taxon>ecological metagenomes</taxon>
    </lineage>
</organism>
<name>A0A0F9VWR9_9ZZZZ</name>
<dbReference type="AlphaFoldDB" id="A0A0F9VWR9"/>
<sequence length="229" mass="25696">MGPIPMSARKITKVEISKLFWKDLAKARNNPDYWTIRKQIGEMVSKAAAGEPGGDNPFSGKRFAGIRHMHVAAKLIVFTTYPDDDTMRICALKKHDFYGFKRERKGMAEKAAQKIWNASNSPAVRSPGWGSIKWSDPGEIPGHPELPECSSETLNALYQEVLDEIDSLEKLDAQISGMSNRTGQRVAESWIESLIEAQEAVEMQILKQARRKPDALPVAEFERWAISPN</sequence>
<dbReference type="EMBL" id="LAZR01000009">
    <property type="protein sequence ID" value="KKO08545.1"/>
    <property type="molecule type" value="Genomic_DNA"/>
</dbReference>
<evidence type="ECO:0000313" key="1">
    <source>
        <dbReference type="EMBL" id="KKO08545.1"/>
    </source>
</evidence>
<reference evidence="1" key="1">
    <citation type="journal article" date="2015" name="Nature">
        <title>Complex archaea that bridge the gap between prokaryotes and eukaryotes.</title>
        <authorList>
            <person name="Spang A."/>
            <person name="Saw J.H."/>
            <person name="Jorgensen S.L."/>
            <person name="Zaremba-Niedzwiedzka K."/>
            <person name="Martijn J."/>
            <person name="Lind A.E."/>
            <person name="van Eijk R."/>
            <person name="Schleper C."/>
            <person name="Guy L."/>
            <person name="Ettema T.J."/>
        </authorList>
    </citation>
    <scope>NUCLEOTIDE SEQUENCE</scope>
</reference>
<proteinExistence type="predicted"/>
<gene>
    <name evidence="1" type="ORF">LCGC14_0044850</name>
</gene>
<comment type="caution">
    <text evidence="1">The sequence shown here is derived from an EMBL/GenBank/DDBJ whole genome shotgun (WGS) entry which is preliminary data.</text>
</comment>
<protein>
    <submittedName>
        <fullName evidence="1">Uncharacterized protein</fullName>
    </submittedName>
</protein>
<accession>A0A0F9VWR9</accession>